<sequence length="175" mass="20292">MENDELAFAARIPRALELSLLSLARCTIQQQATLKVPGEKNQEYRTFKYRKSQVAAKTPQREALKKKILEAGKWVKWELYSGYEDLRPQRGFAEPFYSSAIMTWREEDKLVKGGLGIYIGYEQSQPLVREDLRMRRGESENRICSHCCQARLIMLQCAKFAAQFQFANTLVHELP</sequence>
<protein>
    <submittedName>
        <fullName evidence="1">Uncharacterized protein</fullName>
    </submittedName>
</protein>
<evidence type="ECO:0000313" key="1">
    <source>
        <dbReference type="EMBL" id="PMD55138.1"/>
    </source>
</evidence>
<dbReference type="AlphaFoldDB" id="A0A2J6SWJ0"/>
<dbReference type="InParanoid" id="A0A2J6SWJ0"/>
<organism evidence="1 2">
    <name type="scientific">Hyaloscypha bicolor E</name>
    <dbReference type="NCBI Taxonomy" id="1095630"/>
    <lineage>
        <taxon>Eukaryota</taxon>
        <taxon>Fungi</taxon>
        <taxon>Dikarya</taxon>
        <taxon>Ascomycota</taxon>
        <taxon>Pezizomycotina</taxon>
        <taxon>Leotiomycetes</taxon>
        <taxon>Helotiales</taxon>
        <taxon>Hyaloscyphaceae</taxon>
        <taxon>Hyaloscypha</taxon>
        <taxon>Hyaloscypha bicolor</taxon>
    </lineage>
</organism>
<dbReference type="EMBL" id="KZ613856">
    <property type="protein sequence ID" value="PMD55138.1"/>
    <property type="molecule type" value="Genomic_DNA"/>
</dbReference>
<reference evidence="1 2" key="1">
    <citation type="submission" date="2016-04" db="EMBL/GenBank/DDBJ databases">
        <title>A degradative enzymes factory behind the ericoid mycorrhizal symbiosis.</title>
        <authorList>
            <consortium name="DOE Joint Genome Institute"/>
            <person name="Martino E."/>
            <person name="Morin E."/>
            <person name="Grelet G."/>
            <person name="Kuo A."/>
            <person name="Kohler A."/>
            <person name="Daghino S."/>
            <person name="Barry K."/>
            <person name="Choi C."/>
            <person name="Cichocki N."/>
            <person name="Clum A."/>
            <person name="Copeland A."/>
            <person name="Hainaut M."/>
            <person name="Haridas S."/>
            <person name="Labutti K."/>
            <person name="Lindquist E."/>
            <person name="Lipzen A."/>
            <person name="Khouja H.-R."/>
            <person name="Murat C."/>
            <person name="Ohm R."/>
            <person name="Olson A."/>
            <person name="Spatafora J."/>
            <person name="Veneault-Fourrey C."/>
            <person name="Henrissat B."/>
            <person name="Grigoriev I."/>
            <person name="Martin F."/>
            <person name="Perotto S."/>
        </authorList>
    </citation>
    <scope>NUCLEOTIDE SEQUENCE [LARGE SCALE GENOMIC DNA]</scope>
    <source>
        <strain evidence="1 2">E</strain>
    </source>
</reference>
<accession>A0A2J6SWJ0</accession>
<evidence type="ECO:0000313" key="2">
    <source>
        <dbReference type="Proteomes" id="UP000235371"/>
    </source>
</evidence>
<dbReference type="RefSeq" id="XP_024732042.1">
    <property type="nucleotide sequence ID" value="XM_024883684.1"/>
</dbReference>
<proteinExistence type="predicted"/>
<dbReference type="Proteomes" id="UP000235371">
    <property type="component" value="Unassembled WGS sequence"/>
</dbReference>
<gene>
    <name evidence="1" type="ORF">K444DRAFT_633989</name>
</gene>
<name>A0A2J6SWJ0_9HELO</name>
<dbReference type="GeneID" id="36591761"/>
<keyword evidence="2" id="KW-1185">Reference proteome</keyword>